<gene>
    <name evidence="2" type="ORF">AVEN_60389_1</name>
</gene>
<evidence type="ECO:0000256" key="1">
    <source>
        <dbReference type="SAM" id="MobiDB-lite"/>
    </source>
</evidence>
<feature type="region of interest" description="Disordered" evidence="1">
    <location>
        <begin position="34"/>
        <end position="55"/>
    </location>
</feature>
<sequence length="84" mass="9401">LTSNAEYVGLRIPLKSDLYSSFIQMGRGGLVIRSRLQGRTAPDSKPNSTKDPRRMQDWCTPNLTSCLTRPPVDVMWKCGEESVS</sequence>
<protein>
    <submittedName>
        <fullName evidence="2">Uncharacterized protein</fullName>
    </submittedName>
</protein>
<name>A0A4Y2X4M0_ARAVE</name>
<dbReference type="AlphaFoldDB" id="A0A4Y2X4M0"/>
<comment type="caution">
    <text evidence="2">The sequence shown here is derived from an EMBL/GenBank/DDBJ whole genome shotgun (WGS) entry which is preliminary data.</text>
</comment>
<accession>A0A4Y2X4M0</accession>
<keyword evidence="3" id="KW-1185">Reference proteome</keyword>
<dbReference type="Proteomes" id="UP000499080">
    <property type="component" value="Unassembled WGS sequence"/>
</dbReference>
<reference evidence="2 3" key="1">
    <citation type="journal article" date="2019" name="Sci. Rep.">
        <title>Orb-weaving spider Araneus ventricosus genome elucidates the spidroin gene catalogue.</title>
        <authorList>
            <person name="Kono N."/>
            <person name="Nakamura H."/>
            <person name="Ohtoshi R."/>
            <person name="Moran D.A.P."/>
            <person name="Shinohara A."/>
            <person name="Yoshida Y."/>
            <person name="Fujiwara M."/>
            <person name="Mori M."/>
            <person name="Tomita M."/>
            <person name="Arakawa K."/>
        </authorList>
    </citation>
    <scope>NUCLEOTIDE SEQUENCE [LARGE SCALE GENOMIC DNA]</scope>
</reference>
<organism evidence="2 3">
    <name type="scientific">Araneus ventricosus</name>
    <name type="common">Orbweaver spider</name>
    <name type="synonym">Epeira ventricosa</name>
    <dbReference type="NCBI Taxonomy" id="182803"/>
    <lineage>
        <taxon>Eukaryota</taxon>
        <taxon>Metazoa</taxon>
        <taxon>Ecdysozoa</taxon>
        <taxon>Arthropoda</taxon>
        <taxon>Chelicerata</taxon>
        <taxon>Arachnida</taxon>
        <taxon>Araneae</taxon>
        <taxon>Araneomorphae</taxon>
        <taxon>Entelegynae</taxon>
        <taxon>Araneoidea</taxon>
        <taxon>Araneidae</taxon>
        <taxon>Araneus</taxon>
    </lineage>
</organism>
<dbReference type="EMBL" id="BGPR01069445">
    <property type="protein sequence ID" value="GBO43087.1"/>
    <property type="molecule type" value="Genomic_DNA"/>
</dbReference>
<evidence type="ECO:0000313" key="3">
    <source>
        <dbReference type="Proteomes" id="UP000499080"/>
    </source>
</evidence>
<feature type="non-terminal residue" evidence="2">
    <location>
        <position position="1"/>
    </location>
</feature>
<evidence type="ECO:0000313" key="2">
    <source>
        <dbReference type="EMBL" id="GBO43087.1"/>
    </source>
</evidence>
<proteinExistence type="predicted"/>